<sequence length="200" mass="23045">MRKGKNLKEMLVRLRDLTDLMVELGYAAILQDDRELAQEAQRLRDEIREVAYNMRVLTIFAAKGLPRKDVEQLSSLLQIGVAVKEISDGIDDMVEIVSRGVHPIVQAAYRRDFIMKVMDVEEECPVDGKSLEKARIPEETGFFIRAIRRGDDWIFYPNSKTVLKKRGQDFPQGKGCCNKEDTILCQKNGEKEKVRLLRKF</sequence>
<dbReference type="GO" id="GO:0008324">
    <property type="term" value="F:monoatomic cation transmembrane transporter activity"/>
    <property type="evidence" value="ECO:0007669"/>
    <property type="project" value="InterPro"/>
</dbReference>
<dbReference type="GO" id="GO:0006813">
    <property type="term" value="P:potassium ion transport"/>
    <property type="evidence" value="ECO:0007669"/>
    <property type="project" value="InterPro"/>
</dbReference>
<evidence type="ECO:0008006" key="4">
    <source>
        <dbReference type="Google" id="ProtNLM"/>
    </source>
</evidence>
<dbReference type="Gene3D" id="1.20.58.220">
    <property type="entry name" value="Phosphate transport system protein phou homolog 2, domain 2"/>
    <property type="match status" value="1"/>
</dbReference>
<dbReference type="InterPro" id="IPR006037">
    <property type="entry name" value="RCK_C"/>
</dbReference>
<reference evidence="3" key="1">
    <citation type="journal article" date="2020" name="mSystems">
        <title>Genome- and Community-Level Interaction Insights into Carbon Utilization and Element Cycling Functions of Hydrothermarchaeota in Hydrothermal Sediment.</title>
        <authorList>
            <person name="Zhou Z."/>
            <person name="Liu Y."/>
            <person name="Xu W."/>
            <person name="Pan J."/>
            <person name="Luo Z.H."/>
            <person name="Li M."/>
        </authorList>
    </citation>
    <scope>NUCLEOTIDE SEQUENCE [LARGE SCALE GENOMIC DNA]</scope>
    <source>
        <strain evidence="3">HyVt-102</strain>
    </source>
</reference>
<protein>
    <recommendedName>
        <fullName evidence="4">RCK C-terminal domain-containing protein</fullName>
    </recommendedName>
</protein>
<dbReference type="InterPro" id="IPR038078">
    <property type="entry name" value="PhoU-like_sf"/>
</dbReference>
<comment type="caution">
    <text evidence="3">The sequence shown here is derived from an EMBL/GenBank/DDBJ whole genome shotgun (WGS) entry which is preliminary data.</text>
</comment>
<dbReference type="Proteomes" id="UP000885847">
    <property type="component" value="Unassembled WGS sequence"/>
</dbReference>
<dbReference type="Gene3D" id="3.30.70.1450">
    <property type="entry name" value="Regulator of K+ conductance, C-terminal domain"/>
    <property type="match status" value="1"/>
</dbReference>
<dbReference type="Pfam" id="PF02080">
    <property type="entry name" value="TrkA_C"/>
    <property type="match status" value="1"/>
</dbReference>
<dbReference type="InterPro" id="IPR026022">
    <property type="entry name" value="PhoU_dom"/>
</dbReference>
<dbReference type="SUPFAM" id="SSF109755">
    <property type="entry name" value="PhoU-like"/>
    <property type="match status" value="1"/>
</dbReference>
<evidence type="ECO:0000313" key="3">
    <source>
        <dbReference type="EMBL" id="HDI82860.1"/>
    </source>
</evidence>
<organism evidence="3">
    <name type="scientific">candidate division WOR-3 bacterium</name>
    <dbReference type="NCBI Taxonomy" id="2052148"/>
    <lineage>
        <taxon>Bacteria</taxon>
        <taxon>Bacteria division WOR-3</taxon>
    </lineage>
</organism>
<feature type="domain" description="RCK C-terminal" evidence="2">
    <location>
        <begin position="120"/>
        <end position="165"/>
    </location>
</feature>
<name>A0A7C0Z9H5_UNCW3</name>
<dbReference type="InterPro" id="IPR036721">
    <property type="entry name" value="RCK_C_sf"/>
</dbReference>
<evidence type="ECO:0000259" key="2">
    <source>
        <dbReference type="Pfam" id="PF02080"/>
    </source>
</evidence>
<dbReference type="EMBL" id="DQWE01000172">
    <property type="protein sequence ID" value="HDI82860.1"/>
    <property type="molecule type" value="Genomic_DNA"/>
</dbReference>
<gene>
    <name evidence="3" type="ORF">ENF18_03595</name>
</gene>
<evidence type="ECO:0000259" key="1">
    <source>
        <dbReference type="Pfam" id="PF01895"/>
    </source>
</evidence>
<accession>A0A7C0Z9H5</accession>
<proteinExistence type="predicted"/>
<dbReference type="Pfam" id="PF01895">
    <property type="entry name" value="PhoU"/>
    <property type="match status" value="1"/>
</dbReference>
<dbReference type="AlphaFoldDB" id="A0A7C0Z9H5"/>
<feature type="domain" description="PhoU" evidence="1">
    <location>
        <begin position="12"/>
        <end position="97"/>
    </location>
</feature>
<dbReference type="SUPFAM" id="SSF116726">
    <property type="entry name" value="TrkA C-terminal domain-like"/>
    <property type="match status" value="1"/>
</dbReference>